<dbReference type="RefSeq" id="WP_252165582.1">
    <property type="nucleotide sequence ID" value="NZ_CP084930.1"/>
</dbReference>
<organism evidence="3 4">
    <name type="scientific">Sphingomonas morindae</name>
    <dbReference type="NCBI Taxonomy" id="1541170"/>
    <lineage>
        <taxon>Bacteria</taxon>
        <taxon>Pseudomonadati</taxon>
        <taxon>Pseudomonadota</taxon>
        <taxon>Alphaproteobacteria</taxon>
        <taxon>Sphingomonadales</taxon>
        <taxon>Sphingomonadaceae</taxon>
        <taxon>Sphingomonas</taxon>
    </lineage>
</organism>
<feature type="coiled-coil region" evidence="1">
    <location>
        <begin position="284"/>
        <end position="311"/>
    </location>
</feature>
<feature type="transmembrane region" description="Helical" evidence="2">
    <location>
        <begin position="28"/>
        <end position="49"/>
    </location>
</feature>
<feature type="coiled-coil region" evidence="1">
    <location>
        <begin position="208"/>
        <end position="235"/>
    </location>
</feature>
<evidence type="ECO:0000256" key="2">
    <source>
        <dbReference type="SAM" id="Phobius"/>
    </source>
</evidence>
<keyword evidence="1" id="KW-0175">Coiled coil</keyword>
<evidence type="ECO:0000313" key="4">
    <source>
        <dbReference type="Proteomes" id="UP001056937"/>
    </source>
</evidence>
<evidence type="ECO:0000256" key="1">
    <source>
        <dbReference type="SAM" id="Coils"/>
    </source>
</evidence>
<keyword evidence="2" id="KW-1133">Transmembrane helix</keyword>
<sequence>MIRESVPPELLPPPVDAPPPPPNWRARALLGLFAFAALAWLALAIGLGLSAASAGGIDAAGLARGISLASGPLALLVALLILWQRNASREAGRYADVARGVRMETLALDAVLSLASRRLAEDRAAVAEQADRLLSLADQTSAKLTDATALLAREIAELGRQSRDLDAAAGTARVDMGVLLADLPVAEGQVRGLAETLRAAGVGAHEQAAALQAVLAALAGRAKEAEENAAGAANRLSAQVSRIAGASEVATRDIDEAGTRMTGAIDSVMHRAAEAVGRAQSAAEAAAERAAATLEARVAAIRQEVAALAETLAAQDHVGAELVERIQRGLSAVEARFAELDETGGARTQRLGEALGLLWTHAERTMATLNDGGTAATTLINRTETLKGAIAACLGELGEALPEAIGRLERQAARSQALASAALPEVERLESAAATAAAALEAARTELDARRASIEALGEAITARLAGARSDAEALDAAVAGADSRAEKLASSTSPRLVEALIRVRETAGQAAQRAREALGAIVPHSASALGEASRKALEAAMTETVDAQVARIAGVSQEAVAAARAAADKLESDLARIAETSASVEAHIAAGKAEVESSDRDNFSRRVAHLIDSLNSTSIDVAKLLSNETADSAWAAYLKGDRGVFTRRAVRLLDNGDVREITRHYEGDAEFRDQVNRYIHDFEALLRPILATRDGSTLAVILLSSEMGKLYVALAQAIERLRA</sequence>
<feature type="transmembrane region" description="Helical" evidence="2">
    <location>
        <begin position="61"/>
        <end position="83"/>
    </location>
</feature>
<dbReference type="EMBL" id="CP084930">
    <property type="protein sequence ID" value="USI71768.1"/>
    <property type="molecule type" value="Genomic_DNA"/>
</dbReference>
<evidence type="ECO:0000313" key="3">
    <source>
        <dbReference type="EMBL" id="USI71768.1"/>
    </source>
</evidence>
<protein>
    <recommendedName>
        <fullName evidence="5">ATPase</fullName>
    </recommendedName>
</protein>
<evidence type="ECO:0008006" key="5">
    <source>
        <dbReference type="Google" id="ProtNLM"/>
    </source>
</evidence>
<keyword evidence="4" id="KW-1185">Reference proteome</keyword>
<keyword evidence="2" id="KW-0472">Membrane</keyword>
<dbReference type="Proteomes" id="UP001056937">
    <property type="component" value="Chromosome 1"/>
</dbReference>
<proteinExistence type="predicted"/>
<name>A0ABY4X4D7_9SPHN</name>
<accession>A0ABY4X4D7</accession>
<reference evidence="3" key="1">
    <citation type="journal article" date="2022" name="Toxins">
        <title>Genomic Analysis of Sphingopyxis sp. USTB-05 for Biodegrading Cyanobacterial Hepatotoxins.</title>
        <authorList>
            <person name="Liu C."/>
            <person name="Xu Q."/>
            <person name="Zhao Z."/>
            <person name="Zhang H."/>
            <person name="Liu X."/>
            <person name="Yin C."/>
            <person name="Liu Y."/>
            <person name="Yan H."/>
        </authorList>
    </citation>
    <scope>NUCLEOTIDE SEQUENCE</scope>
    <source>
        <strain evidence="3">NBD5</strain>
    </source>
</reference>
<keyword evidence="2" id="KW-0812">Transmembrane</keyword>
<gene>
    <name evidence="3" type="ORF">LHA26_10585</name>
</gene>